<evidence type="ECO:0000313" key="3">
    <source>
        <dbReference type="Proteomes" id="UP001189429"/>
    </source>
</evidence>
<keyword evidence="3" id="KW-1185">Reference proteome</keyword>
<evidence type="ECO:0000313" key="2">
    <source>
        <dbReference type="EMBL" id="CAK0872839.1"/>
    </source>
</evidence>
<dbReference type="Proteomes" id="UP001189429">
    <property type="component" value="Unassembled WGS sequence"/>
</dbReference>
<gene>
    <name evidence="2" type="ORF">PCOR1329_LOCUS58195</name>
</gene>
<evidence type="ECO:0000256" key="1">
    <source>
        <dbReference type="SAM" id="SignalP"/>
    </source>
</evidence>
<feature type="chain" id="PRO_5046063285" evidence="1">
    <location>
        <begin position="20"/>
        <end position="208"/>
    </location>
</feature>
<comment type="caution">
    <text evidence="2">The sequence shown here is derived from an EMBL/GenBank/DDBJ whole genome shotgun (WGS) entry which is preliminary data.</text>
</comment>
<feature type="signal peptide" evidence="1">
    <location>
        <begin position="1"/>
        <end position="19"/>
    </location>
</feature>
<accession>A0ABN9VL03</accession>
<keyword evidence="1" id="KW-0732">Signal</keyword>
<dbReference type="EMBL" id="CAUYUJ010017208">
    <property type="protein sequence ID" value="CAK0872839.1"/>
    <property type="molecule type" value="Genomic_DNA"/>
</dbReference>
<organism evidence="2 3">
    <name type="scientific">Prorocentrum cordatum</name>
    <dbReference type="NCBI Taxonomy" id="2364126"/>
    <lineage>
        <taxon>Eukaryota</taxon>
        <taxon>Sar</taxon>
        <taxon>Alveolata</taxon>
        <taxon>Dinophyceae</taxon>
        <taxon>Prorocentrales</taxon>
        <taxon>Prorocentraceae</taxon>
        <taxon>Prorocentrum</taxon>
    </lineage>
</organism>
<protein>
    <submittedName>
        <fullName evidence="2">Uncharacterized protein</fullName>
    </submittedName>
</protein>
<proteinExistence type="predicted"/>
<sequence>MRAGEVWLLVFITLAHADAYSCPDFDAIGQPGVHPSKWRQEDLNGVWYVVATNEPTIPTDMMRKCGVLNWTVYTDEYRYTNTVTQMGLWRVNITVMNAGYRSKDPLRPGNCTEGFGLFNRTVDVTAGPNMFFNYSAAEGFYMSYACIGKTMFSYILAARSPLRSVEWIHEKLGWASALGILDMENVVISDAHTRRTLCWGESSDAVVV</sequence>
<name>A0ABN9VL03_9DINO</name>
<reference evidence="2" key="1">
    <citation type="submission" date="2023-10" db="EMBL/GenBank/DDBJ databases">
        <authorList>
            <person name="Chen Y."/>
            <person name="Shah S."/>
            <person name="Dougan E. K."/>
            <person name="Thang M."/>
            <person name="Chan C."/>
        </authorList>
    </citation>
    <scope>NUCLEOTIDE SEQUENCE [LARGE SCALE GENOMIC DNA]</scope>
</reference>